<keyword evidence="7" id="KW-1185">Reference proteome</keyword>
<dbReference type="InterPro" id="IPR001492">
    <property type="entry name" value="Flagellin"/>
</dbReference>
<gene>
    <name evidence="6" type="ORF">E0E05_07750</name>
</gene>
<name>A0A4P6UZM2_9HYPH</name>
<keyword evidence="3" id="KW-0964">Secreted</keyword>
<evidence type="ECO:0000256" key="2">
    <source>
        <dbReference type="ARBA" id="ARBA00023143"/>
    </source>
</evidence>
<dbReference type="GO" id="GO:0005576">
    <property type="term" value="C:extracellular region"/>
    <property type="evidence" value="ECO:0007669"/>
    <property type="project" value="UniProtKB-SubCell"/>
</dbReference>
<keyword evidence="6" id="KW-0966">Cell projection</keyword>
<keyword evidence="2 3" id="KW-0975">Bacterial flagellum</keyword>
<dbReference type="GO" id="GO:0009288">
    <property type="term" value="C:bacterial-type flagellum"/>
    <property type="evidence" value="ECO:0007669"/>
    <property type="project" value="UniProtKB-SubCell"/>
</dbReference>
<keyword evidence="6" id="KW-0969">Cilium</keyword>
<organism evidence="6 7">
    <name type="scientific">Roseitalea porphyridii</name>
    <dbReference type="NCBI Taxonomy" id="1852022"/>
    <lineage>
        <taxon>Bacteria</taxon>
        <taxon>Pseudomonadati</taxon>
        <taxon>Pseudomonadota</taxon>
        <taxon>Alphaproteobacteria</taxon>
        <taxon>Hyphomicrobiales</taxon>
        <taxon>Ahrensiaceae</taxon>
        <taxon>Roseitalea</taxon>
    </lineage>
</organism>
<dbReference type="Pfam" id="PF00700">
    <property type="entry name" value="Flagellin_C"/>
    <property type="match status" value="1"/>
</dbReference>
<dbReference type="RefSeq" id="WP_131616193.1">
    <property type="nucleotide sequence ID" value="NZ_CP036532.1"/>
</dbReference>
<feature type="domain" description="Flagellin N-terminal" evidence="4">
    <location>
        <begin position="8"/>
        <end position="140"/>
    </location>
</feature>
<dbReference type="OrthoDB" id="8004955at2"/>
<reference evidence="6 7" key="1">
    <citation type="journal article" date="2017" name="Int. J. Syst. Evol. Microbiol.">
        <title>Roseitalea porphyridii gen. nov., sp. nov., isolated from a red alga, and reclassification of Hoeflea suaedae Chung et al. 2013 as Pseudohoeflea suaedae gen. nov., comb. nov.</title>
        <authorList>
            <person name="Hyeon J.W."/>
            <person name="Jeong S.E."/>
            <person name="Baek K."/>
            <person name="Jeon C.O."/>
        </authorList>
    </citation>
    <scope>NUCLEOTIDE SEQUENCE [LARGE SCALE GENOMIC DNA]</scope>
    <source>
        <strain evidence="6 7">MA7-20</strain>
    </source>
</reference>
<evidence type="ECO:0000259" key="5">
    <source>
        <dbReference type="Pfam" id="PF00700"/>
    </source>
</evidence>
<proteinExistence type="inferred from homology"/>
<dbReference type="KEGG" id="rpod:E0E05_07750"/>
<keyword evidence="6" id="KW-0282">Flagellum</keyword>
<dbReference type="SUPFAM" id="SSF64518">
    <property type="entry name" value="Phase 1 flagellin"/>
    <property type="match status" value="1"/>
</dbReference>
<dbReference type="AlphaFoldDB" id="A0A4P6UZM2"/>
<evidence type="ECO:0000256" key="3">
    <source>
        <dbReference type="RuleBase" id="RU362073"/>
    </source>
</evidence>
<sequence>MKIQHTATYSLFNAARSATASMQAELARLQEEVVTGVHADSGLVLGARSEELTSFKSDMAELKRLTDTNGVVASRLDMSQTVMDKLNAISDDLVNTIGLSLGDEMQRPVIVTESEAAIEEITSLLNTQVGGVHIFGGLNTGNSPIADHVGGAGEAAFNAAFTGHFGFAKTDPAAAAITGAQMTDFLENVLAPQFEGAGWAANYSGATDEVVTARIGPNVTTGASVSANEQGFRQLMLSAVVARELYSAPLSQEARDSAGLFAITKAKSGGAEITGTQARVGLIENRIEGQNKTLTGQIDVLTKLTGNLEGLDQYEITTRITQLLTQIEASYATTSRIQQMSILRYL</sequence>
<dbReference type="NCBIfam" id="NF004669">
    <property type="entry name" value="PRK06008.1"/>
    <property type="match status" value="1"/>
</dbReference>
<dbReference type="InterPro" id="IPR001029">
    <property type="entry name" value="Flagellin_N"/>
</dbReference>
<dbReference type="Pfam" id="PF00669">
    <property type="entry name" value="Flagellin_N"/>
    <property type="match status" value="1"/>
</dbReference>
<dbReference type="PANTHER" id="PTHR42792:SF1">
    <property type="entry name" value="FLAGELLAR HOOK-ASSOCIATED PROTEIN 3"/>
    <property type="match status" value="1"/>
</dbReference>
<dbReference type="EMBL" id="CP036532">
    <property type="protein sequence ID" value="QBK30502.1"/>
    <property type="molecule type" value="Genomic_DNA"/>
</dbReference>
<accession>A0A4P6UZM2</accession>
<evidence type="ECO:0000259" key="4">
    <source>
        <dbReference type="Pfam" id="PF00669"/>
    </source>
</evidence>
<comment type="similarity">
    <text evidence="1 3">Belongs to the bacterial flagellin family.</text>
</comment>
<evidence type="ECO:0000256" key="1">
    <source>
        <dbReference type="ARBA" id="ARBA00005709"/>
    </source>
</evidence>
<dbReference type="InterPro" id="IPR046358">
    <property type="entry name" value="Flagellin_C"/>
</dbReference>
<dbReference type="Gene3D" id="1.20.1330.10">
    <property type="entry name" value="f41 fragment of flagellin, N-terminal domain"/>
    <property type="match status" value="1"/>
</dbReference>
<evidence type="ECO:0000313" key="7">
    <source>
        <dbReference type="Proteomes" id="UP000293719"/>
    </source>
</evidence>
<dbReference type="Proteomes" id="UP000293719">
    <property type="component" value="Chromosome"/>
</dbReference>
<dbReference type="GO" id="GO:0005198">
    <property type="term" value="F:structural molecule activity"/>
    <property type="evidence" value="ECO:0007669"/>
    <property type="project" value="UniProtKB-UniRule"/>
</dbReference>
<protein>
    <recommendedName>
        <fullName evidence="3">Flagellin</fullName>
    </recommendedName>
</protein>
<dbReference type="PANTHER" id="PTHR42792">
    <property type="entry name" value="FLAGELLIN"/>
    <property type="match status" value="1"/>
</dbReference>
<dbReference type="GeneID" id="90767186"/>
<comment type="subcellular location">
    <subcellularLocation>
        <location evidence="3">Secreted</location>
    </subcellularLocation>
    <subcellularLocation>
        <location evidence="3">Bacterial flagellum</location>
    </subcellularLocation>
</comment>
<comment type="function">
    <text evidence="3">Flagellin is the subunit protein which polymerizes to form the filaments of bacterial flagella.</text>
</comment>
<evidence type="ECO:0000313" key="6">
    <source>
        <dbReference type="EMBL" id="QBK30502.1"/>
    </source>
</evidence>
<feature type="domain" description="Flagellin C-terminal" evidence="5">
    <location>
        <begin position="271"/>
        <end position="346"/>
    </location>
</feature>